<protein>
    <recommendedName>
        <fullName evidence="4">Type II secretion system protein GspC N-terminal domain-containing protein</fullName>
    </recommendedName>
</protein>
<comment type="caution">
    <text evidence="2">The sequence shown here is derived from an EMBL/GenBank/DDBJ whole genome shotgun (WGS) entry which is preliminary data.</text>
</comment>
<name>A0ABV4BJV3_9GAMM</name>
<feature type="region of interest" description="Disordered" evidence="1">
    <location>
        <begin position="160"/>
        <end position="208"/>
    </location>
</feature>
<dbReference type="Proteomes" id="UP001564408">
    <property type="component" value="Unassembled WGS sequence"/>
</dbReference>
<organism evidence="2 3">
    <name type="scientific">Thioalkalicoccus limnaeus</name>
    <dbReference type="NCBI Taxonomy" id="120681"/>
    <lineage>
        <taxon>Bacteria</taxon>
        <taxon>Pseudomonadati</taxon>
        <taxon>Pseudomonadota</taxon>
        <taxon>Gammaproteobacteria</taxon>
        <taxon>Chromatiales</taxon>
        <taxon>Chromatiaceae</taxon>
        <taxon>Thioalkalicoccus</taxon>
    </lineage>
</organism>
<gene>
    <name evidence="2" type="ORF">ABC977_09815</name>
</gene>
<evidence type="ECO:0000313" key="3">
    <source>
        <dbReference type="Proteomes" id="UP001564408"/>
    </source>
</evidence>
<dbReference type="RefSeq" id="WP_369667086.1">
    <property type="nucleotide sequence ID" value="NZ_JBDKXB010000011.1"/>
</dbReference>
<evidence type="ECO:0000313" key="2">
    <source>
        <dbReference type="EMBL" id="MEY6432700.1"/>
    </source>
</evidence>
<sequence length="208" mass="22856">MKGIWTLILVGLIAILWAQWHDWPMSPDPLPPADDAAPQVADVLTPTADLLARLDRLDDRLAYAEVTERPLFHPERRPVRTEASDEAEIPVAEATELAGLDLTAIIMTPELTVAWVQSRQSPQALIRVRPGDDLLGWVVREIRADHLLLEGHGRTDRLPLRDYSAATPAPASVLRNRGPQAERRPPRPSHVAGSPPAAPIQPSRPTGP</sequence>
<proteinExistence type="predicted"/>
<evidence type="ECO:0000256" key="1">
    <source>
        <dbReference type="SAM" id="MobiDB-lite"/>
    </source>
</evidence>
<reference evidence="2 3" key="1">
    <citation type="submission" date="2024-05" db="EMBL/GenBank/DDBJ databases">
        <title>Genome Sequence and Characterization of the New Strain Purple Sulfur Bacterium of Genus Thioalkalicoccus.</title>
        <authorList>
            <person name="Bryantseva I.A."/>
            <person name="Kyndt J.A."/>
            <person name="Imhoff J.F."/>
        </authorList>
    </citation>
    <scope>NUCLEOTIDE SEQUENCE [LARGE SCALE GENOMIC DNA]</scope>
    <source>
        <strain evidence="2 3">Um2</strain>
    </source>
</reference>
<keyword evidence="3" id="KW-1185">Reference proteome</keyword>
<accession>A0ABV4BJV3</accession>
<dbReference type="EMBL" id="JBDKXB010000011">
    <property type="protein sequence ID" value="MEY6432700.1"/>
    <property type="molecule type" value="Genomic_DNA"/>
</dbReference>
<evidence type="ECO:0008006" key="4">
    <source>
        <dbReference type="Google" id="ProtNLM"/>
    </source>
</evidence>